<dbReference type="SUPFAM" id="SSF51735">
    <property type="entry name" value="NAD(P)-binding Rossmann-fold domains"/>
    <property type="match status" value="1"/>
</dbReference>
<dbReference type="GO" id="GO:0016020">
    <property type="term" value="C:membrane"/>
    <property type="evidence" value="ECO:0007669"/>
    <property type="project" value="UniProtKB-SubCell"/>
</dbReference>
<dbReference type="OrthoDB" id="9808602at2"/>
<dbReference type="EMBL" id="LYPA01000065">
    <property type="protein sequence ID" value="OBR64341.1"/>
    <property type="molecule type" value="Genomic_DNA"/>
</dbReference>
<evidence type="ECO:0000256" key="3">
    <source>
        <dbReference type="ARBA" id="ARBA00022679"/>
    </source>
</evidence>
<dbReference type="NCBIfam" id="TIGR03023">
    <property type="entry name" value="WcaJ_sugtrans"/>
    <property type="match status" value="1"/>
</dbReference>
<evidence type="ECO:0000256" key="1">
    <source>
        <dbReference type="ARBA" id="ARBA00004141"/>
    </source>
</evidence>
<feature type="transmembrane region" description="Helical" evidence="7">
    <location>
        <begin position="113"/>
        <end position="131"/>
    </location>
</feature>
<dbReference type="InterPro" id="IPR017473">
    <property type="entry name" value="Undecaprenyl-P_gluc_Ptfrase"/>
</dbReference>
<dbReference type="PANTHER" id="PTHR30576:SF0">
    <property type="entry name" value="UNDECAPRENYL-PHOSPHATE N-ACETYLGALACTOSAMINYL 1-PHOSPHATE TRANSFERASE-RELATED"/>
    <property type="match status" value="1"/>
</dbReference>
<gene>
    <name evidence="9" type="ORF">A7K91_12560</name>
</gene>
<comment type="subcellular location">
    <subcellularLocation>
        <location evidence="1">Membrane</location>
        <topology evidence="1">Multi-pass membrane protein</topology>
    </subcellularLocation>
</comment>
<evidence type="ECO:0000256" key="2">
    <source>
        <dbReference type="ARBA" id="ARBA00006464"/>
    </source>
</evidence>
<keyword evidence="6 7" id="KW-0472">Membrane</keyword>
<proteinExistence type="inferred from homology"/>
<dbReference type="PANTHER" id="PTHR30576">
    <property type="entry name" value="COLANIC BIOSYNTHESIS UDP-GLUCOSE LIPID CARRIER TRANSFERASE"/>
    <property type="match status" value="1"/>
</dbReference>
<feature type="transmembrane region" description="Helical" evidence="7">
    <location>
        <begin position="12"/>
        <end position="31"/>
    </location>
</feature>
<sequence>MLRHNQRFLTQLYILADLFCTLVVFLAAYWLKFESDLLDSVKSVPFSTYLLWGTIYSFATVLIGFYLRFYSPKRRSNFSFDVLKILQIQSTSFLGLLSLLYFSNESNISREFLLIFFILNIIFIGLYRFIVKNVLSSLRRKGYNKRFVLILGAGSVGRSFYRNLMNRPELGYEALGFLDDFHDEHPLEYRHMRPIIGKLDDLQTILKNHPIDEVIMALPLEAHSKYGQIIDACEKAGVKTLIIPDFFDLLPARPLLDNFAGIPLINVRDVPLDELSNRILKRWFDILFSLIAIVLTSPVMLAVTIGIKLTSPGPVLFKQERVGYNRKTFHMLKFRSMHVSSGKQSDTQWTVENDPRRTRFGAFIRKTSLDELPQFFNVLLGHMSVVGPRPERPFFVEQFRDEIPKYMIKHQIRPGITGWAQANGLRGDTSIQERIQHDLFYIENWTFIFDLKIIGKTIVKGLMNKNAY</sequence>
<dbReference type="NCBIfam" id="TIGR03025">
    <property type="entry name" value="EPS_sugtrans"/>
    <property type="match status" value="1"/>
</dbReference>
<comment type="similarity">
    <text evidence="2">Belongs to the bacterial sugar transferase family.</text>
</comment>
<feature type="transmembrane region" description="Helical" evidence="7">
    <location>
        <begin position="82"/>
        <end position="101"/>
    </location>
</feature>
<comment type="caution">
    <text evidence="9">The sequence shown here is derived from an EMBL/GenBank/DDBJ whole genome shotgun (WGS) entry which is preliminary data.</text>
</comment>
<dbReference type="InterPro" id="IPR017475">
    <property type="entry name" value="EPS_sugar_tfrase"/>
</dbReference>
<name>A0A1A5YFD4_9BACL</name>
<accession>A0A1A5YFD4</accession>
<organism evidence="9 10">
    <name type="scientific">Paenibacillus oryzae</name>
    <dbReference type="NCBI Taxonomy" id="1844972"/>
    <lineage>
        <taxon>Bacteria</taxon>
        <taxon>Bacillati</taxon>
        <taxon>Bacillota</taxon>
        <taxon>Bacilli</taxon>
        <taxon>Bacillales</taxon>
        <taxon>Paenibacillaceae</taxon>
        <taxon>Paenibacillus</taxon>
    </lineage>
</organism>
<evidence type="ECO:0000256" key="6">
    <source>
        <dbReference type="ARBA" id="ARBA00023136"/>
    </source>
</evidence>
<dbReference type="RefSeq" id="WP_068684907.1">
    <property type="nucleotide sequence ID" value="NZ_LYPA01000065.1"/>
</dbReference>
<evidence type="ECO:0000256" key="4">
    <source>
        <dbReference type="ARBA" id="ARBA00022692"/>
    </source>
</evidence>
<keyword evidence="10" id="KW-1185">Reference proteome</keyword>
<evidence type="ECO:0000313" key="10">
    <source>
        <dbReference type="Proteomes" id="UP000092024"/>
    </source>
</evidence>
<dbReference type="InterPro" id="IPR036291">
    <property type="entry name" value="NAD(P)-bd_dom_sf"/>
</dbReference>
<evidence type="ECO:0000256" key="5">
    <source>
        <dbReference type="ARBA" id="ARBA00022989"/>
    </source>
</evidence>
<feature type="transmembrane region" description="Helical" evidence="7">
    <location>
        <begin position="286"/>
        <end position="307"/>
    </location>
</feature>
<dbReference type="Pfam" id="PF13727">
    <property type="entry name" value="CoA_binding_3"/>
    <property type="match status" value="1"/>
</dbReference>
<reference evidence="9 10" key="1">
    <citation type="submission" date="2016-05" db="EMBL/GenBank/DDBJ databases">
        <title>Paenibacillus oryzae. sp. nov., isolated from the rice root.</title>
        <authorList>
            <person name="Zhang J."/>
            <person name="Zhang X."/>
        </authorList>
    </citation>
    <scope>NUCLEOTIDE SEQUENCE [LARGE SCALE GENOMIC DNA]</scope>
    <source>
        <strain evidence="9 10">1DrF-4</strain>
    </source>
</reference>
<evidence type="ECO:0000256" key="7">
    <source>
        <dbReference type="SAM" id="Phobius"/>
    </source>
</evidence>
<keyword evidence="3 9" id="KW-0808">Transferase</keyword>
<dbReference type="GO" id="GO:0016780">
    <property type="term" value="F:phosphotransferase activity, for other substituted phosphate groups"/>
    <property type="evidence" value="ECO:0007669"/>
    <property type="project" value="TreeGrafter"/>
</dbReference>
<dbReference type="Gene3D" id="3.40.50.720">
    <property type="entry name" value="NAD(P)-binding Rossmann-like Domain"/>
    <property type="match status" value="1"/>
</dbReference>
<evidence type="ECO:0000313" key="9">
    <source>
        <dbReference type="EMBL" id="OBR64341.1"/>
    </source>
</evidence>
<dbReference type="InterPro" id="IPR003362">
    <property type="entry name" value="Bact_transf"/>
</dbReference>
<dbReference type="AlphaFoldDB" id="A0A1A5YFD4"/>
<dbReference type="Proteomes" id="UP000092024">
    <property type="component" value="Unassembled WGS sequence"/>
</dbReference>
<keyword evidence="4 7" id="KW-0812">Transmembrane</keyword>
<protein>
    <submittedName>
        <fullName evidence="9">Undecaprenyl-phosphate glucose phosphotransferase</fullName>
    </submittedName>
</protein>
<evidence type="ECO:0000259" key="8">
    <source>
        <dbReference type="Pfam" id="PF02397"/>
    </source>
</evidence>
<dbReference type="Pfam" id="PF02397">
    <property type="entry name" value="Bac_transf"/>
    <property type="match status" value="1"/>
</dbReference>
<feature type="transmembrane region" description="Helical" evidence="7">
    <location>
        <begin position="51"/>
        <end position="70"/>
    </location>
</feature>
<keyword evidence="5 7" id="KW-1133">Transmembrane helix</keyword>
<feature type="domain" description="Bacterial sugar transferase" evidence="8">
    <location>
        <begin position="281"/>
        <end position="461"/>
    </location>
</feature>
<dbReference type="STRING" id="1844972.A7K91_12560"/>